<dbReference type="Proteomes" id="UP000260680">
    <property type="component" value="Unassembled WGS sequence"/>
</dbReference>
<evidence type="ECO:0000259" key="3">
    <source>
        <dbReference type="Pfam" id="PF08924"/>
    </source>
</evidence>
<name>A0A3E2ND52_9FIRM</name>
<dbReference type="SUPFAM" id="SSF51445">
    <property type="entry name" value="(Trans)glycosidases"/>
    <property type="match status" value="1"/>
</dbReference>
<dbReference type="AlphaFoldDB" id="A0A3E2ND52"/>
<dbReference type="OrthoDB" id="1795295at2"/>
<evidence type="ECO:0000313" key="4">
    <source>
        <dbReference type="EMBL" id="GLB31293.1"/>
    </source>
</evidence>
<dbReference type="EMBL" id="QOHO01000030">
    <property type="protein sequence ID" value="RFZ78938.1"/>
    <property type="molecule type" value="Genomic_DNA"/>
</dbReference>
<evidence type="ECO:0000313" key="7">
    <source>
        <dbReference type="Proteomes" id="UP001419084"/>
    </source>
</evidence>
<dbReference type="Proteomes" id="UP001419084">
    <property type="component" value="Unassembled WGS sequence"/>
</dbReference>
<dbReference type="InterPro" id="IPR036366">
    <property type="entry name" value="PGBDSf"/>
</dbReference>
<dbReference type="Pfam" id="PF01471">
    <property type="entry name" value="PG_binding_1"/>
    <property type="match status" value="2"/>
</dbReference>
<evidence type="ECO:0000313" key="5">
    <source>
        <dbReference type="EMBL" id="RFZ78938.1"/>
    </source>
</evidence>
<dbReference type="RefSeq" id="WP_117417114.1">
    <property type="nucleotide sequence ID" value="NZ_BRPJ01000063.1"/>
</dbReference>
<evidence type="ECO:0000313" key="6">
    <source>
        <dbReference type="Proteomes" id="UP000260680"/>
    </source>
</evidence>
<reference evidence="5 6" key="1">
    <citation type="submission" date="2018-07" db="EMBL/GenBank/DDBJ databases">
        <title>New species, Clostridium PI-S10-A1B.</title>
        <authorList>
            <person name="Krishna G."/>
            <person name="Summeta K."/>
            <person name="Shikha S."/>
            <person name="Prabhu P.B."/>
            <person name="Suresh K."/>
        </authorList>
    </citation>
    <scope>NUCLEOTIDE SEQUENCE [LARGE SCALE GENOMIC DNA]</scope>
    <source>
        <strain evidence="5 6">PI-S10-A1B</strain>
    </source>
</reference>
<sequence length="747" mass="81016">MADSNVLKAQKYLNSMFGGHSAWVKLEEDGYTGTAVMQGIIRAFQIQNGISDATGTVGPLTISKMKSLPEIVKMNPSDPVSVNVCLIQCALFCKGYNAGGITGIFYTTGVSAVSEMQKDAGLPVTGKIDWKVWAGLLSMNWFKTVSGGNSITRLIQQQLNSEWSHIIGVGPCDGIVSRQTALSLVGALQAAEGVTTELITNLNSVNFGNATTAAFPAKLKSGQNSSYYIPFNKLVQYGLYFNGYNPGRFDGIYDDATASEVEDFQKFYGLTGIGLVTAGEVNVSTMKSLLTSKGDTGRKARACDCATVLNKQQALDLKNAGFTHVGRYLTGSVGTAHTPKYLTLTEIGYIKEAGLSVFPIYQDGGYYLEYFQRPSQGTVDAQTAVLAAERIGIPENSTIYFAVDFDCYEYQINLFIIPYFRRINLFFNSSENHRKYRVGIYAPRYVCTKISQLGLAKTSFVADMSTGFSCNLGFPIPSNWAFDQFYEYTFPSSPNFPIDKDAFSGRDEGASSFDAVPEKTKEELEEENRKALLEIARNQYIYDVLDPLGYMDKALELGISYNKEILLDTYTTGNSIVTITAEFSTEMKRISDKDYNIGISIDNSGSLTTGCQNQIIQASSDIDLGKLGNGADFSKVLSSIALSVKSGNISLGLEYVSPKQAKFSIRVSSEDLLPEDPDVEAGITVEIGFTITLNNDNDDRFDEAEFAEAALKVVAGVAVVAIICLVASTGVGALLEFLAGGGFLLLA</sequence>
<dbReference type="Gene3D" id="3.20.20.80">
    <property type="entry name" value="Glycosidases"/>
    <property type="match status" value="1"/>
</dbReference>
<dbReference type="Pfam" id="PF08924">
    <property type="entry name" value="Rv2525c_GlyHyd-like"/>
    <property type="match status" value="1"/>
</dbReference>
<reference evidence="4 7" key="2">
    <citation type="journal article" date="2024" name="Int. J. Syst. Evol. Microbiol.">
        <title>Lacrimispora brassicae sp. nov. isolated from fermented cabbage, and proposal of Clostridium indicum Gundawar et al. 2019 and Clostridium methoxybenzovorans Mechichi et al. 1999 as heterotypic synonyms of Lacrimispora amygdalina (Parshina et al. 2003) Haas and Blanchard 2020 and Lacrimispora indolis (McClung and McCoy 1957) Haas and Blanchard 2020, respectively.</title>
        <authorList>
            <person name="Kobayashi H."/>
            <person name="Tanizawa Y."/>
            <person name="Sakamoto M."/>
            <person name="Ohkuma M."/>
            <person name="Tohno M."/>
        </authorList>
    </citation>
    <scope>NUCLEOTIDE SEQUENCE [LARGE SCALE GENOMIC DNA]</scope>
    <source>
        <strain evidence="4 7">DSM 12857</strain>
    </source>
</reference>
<proteinExistence type="predicted"/>
<keyword evidence="1" id="KW-0812">Transmembrane</keyword>
<feature type="transmembrane region" description="Helical" evidence="1">
    <location>
        <begin position="713"/>
        <end position="746"/>
    </location>
</feature>
<dbReference type="CDD" id="cd06418">
    <property type="entry name" value="GH25_BacA-like"/>
    <property type="match status" value="1"/>
</dbReference>
<dbReference type="EMBL" id="BRPJ01000063">
    <property type="protein sequence ID" value="GLB31293.1"/>
    <property type="molecule type" value="Genomic_DNA"/>
</dbReference>
<protein>
    <submittedName>
        <fullName evidence="5">DUF1906 domain-containing protein</fullName>
    </submittedName>
</protein>
<gene>
    <name evidence="4" type="primary">ybfG</name>
    <name evidence="5" type="ORF">DS742_11330</name>
    <name evidence="4" type="ORF">LAD12857_32160</name>
</gene>
<dbReference type="SUPFAM" id="SSF47090">
    <property type="entry name" value="PGBD-like"/>
    <property type="match status" value="2"/>
</dbReference>
<comment type="caution">
    <text evidence="5">The sequence shown here is derived from an EMBL/GenBank/DDBJ whole genome shotgun (WGS) entry which is preliminary data.</text>
</comment>
<accession>A0A3E2ND52</accession>
<feature type="domain" description="Rv2525c-like glycoside hydrolase-like" evidence="3">
    <location>
        <begin position="316"/>
        <end position="491"/>
    </location>
</feature>
<keyword evidence="7" id="KW-1185">Reference proteome</keyword>
<keyword evidence="1" id="KW-0472">Membrane</keyword>
<evidence type="ECO:0000259" key="2">
    <source>
        <dbReference type="Pfam" id="PF01471"/>
    </source>
</evidence>
<dbReference type="Gene3D" id="1.10.101.10">
    <property type="entry name" value="PGBD-like superfamily/PGBD"/>
    <property type="match status" value="3"/>
</dbReference>
<feature type="domain" description="Peptidoglycan binding-like" evidence="2">
    <location>
        <begin position="83"/>
        <end position="134"/>
    </location>
</feature>
<keyword evidence="1" id="KW-1133">Transmembrane helix</keyword>
<dbReference type="InterPro" id="IPR002477">
    <property type="entry name" value="Peptidoglycan-bd-like"/>
</dbReference>
<organism evidence="5 6">
    <name type="scientific">Lacrimispora amygdalina</name>
    <dbReference type="NCBI Taxonomy" id="253257"/>
    <lineage>
        <taxon>Bacteria</taxon>
        <taxon>Bacillati</taxon>
        <taxon>Bacillota</taxon>
        <taxon>Clostridia</taxon>
        <taxon>Lachnospirales</taxon>
        <taxon>Lachnospiraceae</taxon>
        <taxon>Lacrimispora</taxon>
    </lineage>
</organism>
<dbReference type="InterPro" id="IPR017853">
    <property type="entry name" value="GH"/>
</dbReference>
<dbReference type="InterPro" id="IPR015020">
    <property type="entry name" value="Rv2525c-like_Glyco_Hydro-like"/>
</dbReference>
<feature type="domain" description="Peptidoglycan binding-like" evidence="2">
    <location>
        <begin position="234"/>
        <end position="271"/>
    </location>
</feature>
<evidence type="ECO:0000256" key="1">
    <source>
        <dbReference type="SAM" id="Phobius"/>
    </source>
</evidence>
<dbReference type="InterPro" id="IPR036365">
    <property type="entry name" value="PGBD-like_sf"/>
</dbReference>